<evidence type="ECO:0000259" key="2">
    <source>
        <dbReference type="Pfam" id="PF13185"/>
    </source>
</evidence>
<organism evidence="3 4">
    <name type="scientific">Collimonas arenae</name>
    <dbReference type="NCBI Taxonomy" id="279058"/>
    <lineage>
        <taxon>Bacteria</taxon>
        <taxon>Pseudomonadati</taxon>
        <taxon>Pseudomonadota</taxon>
        <taxon>Betaproteobacteria</taxon>
        <taxon>Burkholderiales</taxon>
        <taxon>Oxalobacteraceae</taxon>
        <taxon>Collimonas</taxon>
    </lineage>
</organism>
<dbReference type="EMBL" id="CP013235">
    <property type="protein sequence ID" value="AMP09248.1"/>
    <property type="molecule type" value="Genomic_DNA"/>
</dbReference>
<dbReference type="SUPFAM" id="SSF55781">
    <property type="entry name" value="GAF domain-like"/>
    <property type="match status" value="1"/>
</dbReference>
<proteinExistence type="inferred from homology"/>
<feature type="domain" description="GAF" evidence="2">
    <location>
        <begin position="41"/>
        <end position="162"/>
    </location>
</feature>
<dbReference type="Pfam" id="PF13185">
    <property type="entry name" value="GAF_2"/>
    <property type="match status" value="1"/>
</dbReference>
<dbReference type="GO" id="GO:0005829">
    <property type="term" value="C:cytosol"/>
    <property type="evidence" value="ECO:0007669"/>
    <property type="project" value="TreeGrafter"/>
</dbReference>
<dbReference type="FunFam" id="3.30.450.40:FF:000008">
    <property type="entry name" value="GAF domain-containing proteins"/>
    <property type="match status" value="1"/>
</dbReference>
<sequence length="170" mass="18152">MFTSAPADINVDYSLLARQITSILESERNQTANAAQFSAFIYQSLADLNWAGFYWTAPAKKAVAGSDAEELLVGPFQGKVACARIPFGKGVCGTAAAERRTILVPDVHAFAGHIACDSASNAEIVIPVIKDGRVLGVFDIDSPSLNRFRPEDQLGLESLVAIFVAATDFT</sequence>
<dbReference type="Gene3D" id="3.30.450.40">
    <property type="match status" value="1"/>
</dbReference>
<evidence type="ECO:0000256" key="1">
    <source>
        <dbReference type="ARBA" id="ARBA00038454"/>
    </source>
</evidence>
<dbReference type="PANTHER" id="PTHR21021">
    <property type="entry name" value="GAF/PUTATIVE CYTOSKELETAL PROTEIN"/>
    <property type="match status" value="1"/>
</dbReference>
<dbReference type="Proteomes" id="UP000071778">
    <property type="component" value="Chromosome"/>
</dbReference>
<protein>
    <submittedName>
        <fullName evidence="3">GAF domain protein</fullName>
    </submittedName>
</protein>
<dbReference type="GO" id="GO:0033745">
    <property type="term" value="F:L-methionine-(R)-S-oxide reductase activity"/>
    <property type="evidence" value="ECO:0007669"/>
    <property type="project" value="TreeGrafter"/>
</dbReference>
<gene>
    <name evidence="3" type="ORF">CAter282_1459</name>
</gene>
<keyword evidence="4" id="KW-1185">Reference proteome</keyword>
<dbReference type="InterPro" id="IPR003018">
    <property type="entry name" value="GAF"/>
</dbReference>
<dbReference type="AlphaFoldDB" id="A0A127QGQ4"/>
<dbReference type="PATRIC" id="fig|279058.18.peg.1442"/>
<dbReference type="InterPro" id="IPR029016">
    <property type="entry name" value="GAF-like_dom_sf"/>
</dbReference>
<evidence type="ECO:0000313" key="4">
    <source>
        <dbReference type="Proteomes" id="UP000071778"/>
    </source>
</evidence>
<reference evidence="3 4" key="1">
    <citation type="submission" date="2015-11" db="EMBL/GenBank/DDBJ databases">
        <title>Exploring the genomic traits of fungus-feeding bacterial genus Collimonas.</title>
        <authorList>
            <person name="Song C."/>
            <person name="Schmidt R."/>
            <person name="de Jager V."/>
            <person name="Krzyzanowska D."/>
            <person name="Jongedijk E."/>
            <person name="Cankar K."/>
            <person name="Beekwilder J."/>
            <person name="van Veen A."/>
            <person name="de Boer W."/>
            <person name="van Veen J.A."/>
            <person name="Garbeva P."/>
        </authorList>
    </citation>
    <scope>NUCLEOTIDE SEQUENCE [LARGE SCALE GENOMIC DNA]</scope>
    <source>
        <strain evidence="3 4">Ter282</strain>
    </source>
</reference>
<evidence type="ECO:0000313" key="3">
    <source>
        <dbReference type="EMBL" id="AMP09248.1"/>
    </source>
</evidence>
<dbReference type="PANTHER" id="PTHR21021:SF15">
    <property type="entry name" value="FREE METHIONINE-R-SULFOXIDE REDUCTASE"/>
    <property type="match status" value="1"/>
</dbReference>
<dbReference type="RefSeq" id="WP_061537069.1">
    <property type="nucleotide sequence ID" value="NZ_CP013235.1"/>
</dbReference>
<accession>A0A127QGQ4</accession>
<dbReference type="InterPro" id="IPR051330">
    <property type="entry name" value="Phosphatase_reg/MetRdx"/>
</dbReference>
<name>A0A127QGQ4_9BURK</name>
<comment type="similarity">
    <text evidence="1">Belongs to the free Met sulfoxide reductase family.</text>
</comment>